<proteinExistence type="predicted"/>
<accession>A0A0X3NZD8</accession>
<keyword evidence="1" id="KW-0732">Signal</keyword>
<feature type="signal peptide" evidence="1">
    <location>
        <begin position="1"/>
        <end position="16"/>
    </location>
</feature>
<reference evidence="2" key="1">
    <citation type="submission" date="2016-01" db="EMBL/GenBank/DDBJ databases">
        <title>Reference transcriptome for the parasite Schistocephalus solidus: insights into the molecular evolution of parasitism.</title>
        <authorList>
            <person name="Hebert F.O."/>
            <person name="Grambauer S."/>
            <person name="Barber I."/>
            <person name="Landry C.R."/>
            <person name="Aubin-Horth N."/>
        </authorList>
    </citation>
    <scope>NUCLEOTIDE SEQUENCE</scope>
</reference>
<evidence type="ECO:0000256" key="1">
    <source>
        <dbReference type="SAM" id="SignalP"/>
    </source>
</evidence>
<evidence type="ECO:0000313" key="2">
    <source>
        <dbReference type="EMBL" id="JAP41082.1"/>
    </source>
</evidence>
<dbReference type="AlphaFoldDB" id="A0A0X3NZD8"/>
<protein>
    <submittedName>
        <fullName evidence="2">Uncharacterized protein</fullName>
    </submittedName>
</protein>
<feature type="chain" id="PRO_5007050856" evidence="1">
    <location>
        <begin position="17"/>
        <end position="226"/>
    </location>
</feature>
<organism evidence="2">
    <name type="scientific">Schistocephalus solidus</name>
    <name type="common">Tapeworm</name>
    <dbReference type="NCBI Taxonomy" id="70667"/>
    <lineage>
        <taxon>Eukaryota</taxon>
        <taxon>Metazoa</taxon>
        <taxon>Spiralia</taxon>
        <taxon>Lophotrochozoa</taxon>
        <taxon>Platyhelminthes</taxon>
        <taxon>Cestoda</taxon>
        <taxon>Eucestoda</taxon>
        <taxon>Diphyllobothriidea</taxon>
        <taxon>Diphyllobothriidae</taxon>
        <taxon>Schistocephalus</taxon>
    </lineage>
</organism>
<name>A0A0X3NZD8_SCHSO</name>
<gene>
    <name evidence="2" type="ORF">TR99354</name>
</gene>
<dbReference type="EMBL" id="GEEE01022143">
    <property type="protein sequence ID" value="JAP41082.1"/>
    <property type="molecule type" value="Transcribed_RNA"/>
</dbReference>
<sequence>MWPLVFPALLVSITFAEDTPSSNVITQIVKINANFDFITRVPVTLSFSSSDCGFVQCFDENDCGPHKMNVQFFPRRQSLQIYGDPKDGTAKLTIVSMKREQPNLIIIIVGTSGHYPTPFCSTTTTVIFAKRHYMDTFTFVFDEPIREITLEGPITKYEGGIRTGNAEVFIPYESMYVLMRATGRIETSTLSLSFDDLSDAGTRFFIHPMSNMENMDNPIAYIRFPK</sequence>